<dbReference type="InterPro" id="IPR025370">
    <property type="entry name" value="SgrR_HTH_N"/>
</dbReference>
<evidence type="ECO:0000256" key="1">
    <source>
        <dbReference type="ARBA" id="ARBA00023125"/>
    </source>
</evidence>
<proteinExistence type="predicted"/>
<protein>
    <submittedName>
        <fullName evidence="4">ABC transporter substrate-binding protein</fullName>
    </submittedName>
</protein>
<dbReference type="SUPFAM" id="SSF53850">
    <property type="entry name" value="Periplasmic binding protein-like II"/>
    <property type="match status" value="1"/>
</dbReference>
<name>A0ABT9J453_9BACL</name>
<accession>A0ABT9J453</accession>
<dbReference type="PANTHER" id="PTHR30290">
    <property type="entry name" value="PERIPLASMIC BINDING COMPONENT OF ABC TRANSPORTER"/>
    <property type="match status" value="1"/>
</dbReference>
<dbReference type="EMBL" id="JAVAMP010000014">
    <property type="protein sequence ID" value="MDP5276397.1"/>
    <property type="molecule type" value="Genomic_DNA"/>
</dbReference>
<gene>
    <name evidence="4" type="ORF">Q5Y73_20085</name>
</gene>
<organism evidence="4 5">
    <name type="scientific">Chengkuizengella axinellae</name>
    <dbReference type="NCBI Taxonomy" id="3064388"/>
    <lineage>
        <taxon>Bacteria</taxon>
        <taxon>Bacillati</taxon>
        <taxon>Bacillota</taxon>
        <taxon>Bacilli</taxon>
        <taxon>Bacillales</taxon>
        <taxon>Paenibacillaceae</taxon>
        <taxon>Chengkuizengella</taxon>
    </lineage>
</organism>
<comment type="caution">
    <text evidence="4">The sequence shown here is derived from an EMBL/GenBank/DDBJ whole genome shotgun (WGS) entry which is preliminary data.</text>
</comment>
<dbReference type="Proteomes" id="UP001231941">
    <property type="component" value="Unassembled WGS sequence"/>
</dbReference>
<evidence type="ECO:0000259" key="3">
    <source>
        <dbReference type="Pfam" id="PF12793"/>
    </source>
</evidence>
<feature type="domain" description="Transcriptional regulator SgrR N-terminal HTH" evidence="3">
    <location>
        <begin position="6"/>
        <end position="86"/>
    </location>
</feature>
<feature type="domain" description="Solute-binding protein family 5" evidence="2">
    <location>
        <begin position="164"/>
        <end position="300"/>
    </location>
</feature>
<reference evidence="4 5" key="1">
    <citation type="submission" date="2023-08" db="EMBL/GenBank/DDBJ databases">
        <authorList>
            <person name="Park J.-S."/>
        </authorList>
    </citation>
    <scope>NUCLEOTIDE SEQUENCE [LARGE SCALE GENOMIC DNA]</scope>
    <source>
        <strain evidence="4 5">2205SS18-9</strain>
    </source>
</reference>
<dbReference type="RefSeq" id="WP_305993702.1">
    <property type="nucleotide sequence ID" value="NZ_JAVAMP010000014.1"/>
</dbReference>
<sequence length="554" mass="64740">MDKNLLRLWQSVSSGSSKKEHLAEVLGLSLKQTTRYIHKWTKEGWLTFTSGRGRGNVSKLQWLKNVEEIYEDHIMKMMDQEPIEITSKYLLFDWSIESKQRLLKKFHSKFGYTQSTNVYDKLIVPRKYPFLTIHPLESADIQSANIVANVYNKLVSIDEKGVVLPELAHSWDLTSYKLRLYLKKDIKFHDGSVLSAEDVVFCLQRLRNHEDFRGLWKHADNISALSPLIVDIDFSSGWSCSLQMLSKLNACIYKEVNGRLFGTGCFYIEENNEFKTTLLAFKDYFQERPLLDAVEFVQVPLDFDMIYRSANQEKEDSTFQVESNSGFGVIIMNTFRQSAIQHKGVRDYLHYIIGKQRHEIDKVSTRLIANHEGCLIGQSQLYMLKEVERPHFTEPIIIRGVNYTEQTTMWLKETLEKENIPVEIKWLSFEDTIKRKGNEHFDLFIHGEGFEINHDFSFYYFLQNGRSPLANVLETDPTLLALLNNYVNTPFKKWNSLNLQMEKTLISSSIMIPLYYSKRQIPFSHDLMNINITHFGYVDFSKLWVKPNLTKKAH</sequence>
<dbReference type="InterPro" id="IPR000914">
    <property type="entry name" value="SBP_5_dom"/>
</dbReference>
<dbReference type="InterPro" id="IPR039424">
    <property type="entry name" value="SBP_5"/>
</dbReference>
<dbReference type="Gene3D" id="3.40.190.10">
    <property type="entry name" value="Periplasmic binding protein-like II"/>
    <property type="match status" value="1"/>
</dbReference>
<evidence type="ECO:0000313" key="5">
    <source>
        <dbReference type="Proteomes" id="UP001231941"/>
    </source>
</evidence>
<dbReference type="PANTHER" id="PTHR30290:SF72">
    <property type="entry name" value="HTH-TYPE TRANSCRIPTIONAL REGULATOR SGRR"/>
    <property type="match status" value="1"/>
</dbReference>
<dbReference type="Pfam" id="PF00496">
    <property type="entry name" value="SBP_bac_5"/>
    <property type="match status" value="1"/>
</dbReference>
<evidence type="ECO:0000313" key="4">
    <source>
        <dbReference type="EMBL" id="MDP5276397.1"/>
    </source>
</evidence>
<dbReference type="Gene3D" id="3.10.105.10">
    <property type="entry name" value="Dipeptide-binding Protein, Domain 3"/>
    <property type="match status" value="1"/>
</dbReference>
<keyword evidence="5" id="KW-1185">Reference proteome</keyword>
<dbReference type="Pfam" id="PF12793">
    <property type="entry name" value="SgrR_N"/>
    <property type="match status" value="1"/>
</dbReference>
<keyword evidence="1" id="KW-0238">DNA-binding</keyword>
<evidence type="ECO:0000259" key="2">
    <source>
        <dbReference type="Pfam" id="PF00496"/>
    </source>
</evidence>